<dbReference type="EMBL" id="FXAU01000001">
    <property type="protein sequence ID" value="SMG14030.1"/>
    <property type="molecule type" value="Genomic_DNA"/>
</dbReference>
<evidence type="ECO:0000256" key="2">
    <source>
        <dbReference type="ARBA" id="ARBA00022833"/>
    </source>
</evidence>
<dbReference type="InterPro" id="IPR011051">
    <property type="entry name" value="RmlC_Cupin_sf"/>
</dbReference>
<dbReference type="CDD" id="cd07010">
    <property type="entry name" value="cupin_PMI_type_I_N_bac"/>
    <property type="match status" value="1"/>
</dbReference>
<name>A0A1X7IGU2_9SPHI</name>
<dbReference type="InterPro" id="IPR014710">
    <property type="entry name" value="RmlC-like_jellyroll"/>
</dbReference>
<dbReference type="STRING" id="561061.SAMN05660862_0822"/>
<dbReference type="GO" id="GO:0016853">
    <property type="term" value="F:isomerase activity"/>
    <property type="evidence" value="ECO:0007669"/>
    <property type="project" value="UniProtKB-KW"/>
</dbReference>
<evidence type="ECO:0000313" key="4">
    <source>
        <dbReference type="Proteomes" id="UP000192980"/>
    </source>
</evidence>
<dbReference type="RefSeq" id="WP_085471662.1">
    <property type="nucleotide sequence ID" value="NZ_FXAU01000001.1"/>
</dbReference>
<gene>
    <name evidence="3" type="ORF">SAMN05660862_0822</name>
</gene>
<organism evidence="3 4">
    <name type="scientific">Sphingobacterium psychroaquaticum</name>
    <dbReference type="NCBI Taxonomy" id="561061"/>
    <lineage>
        <taxon>Bacteria</taxon>
        <taxon>Pseudomonadati</taxon>
        <taxon>Bacteroidota</taxon>
        <taxon>Sphingobacteriia</taxon>
        <taxon>Sphingobacteriales</taxon>
        <taxon>Sphingobacteriaceae</taxon>
        <taxon>Sphingobacterium</taxon>
    </lineage>
</organism>
<evidence type="ECO:0000256" key="1">
    <source>
        <dbReference type="ARBA" id="ARBA00022723"/>
    </source>
</evidence>
<reference evidence="3 4" key="1">
    <citation type="submission" date="2017-04" db="EMBL/GenBank/DDBJ databases">
        <authorList>
            <person name="Afonso C.L."/>
            <person name="Miller P.J."/>
            <person name="Scott M.A."/>
            <person name="Spackman E."/>
            <person name="Goraichik I."/>
            <person name="Dimitrov K.M."/>
            <person name="Suarez D.L."/>
            <person name="Swayne D.E."/>
        </authorList>
    </citation>
    <scope>NUCLEOTIDE SEQUENCE [LARGE SCALE GENOMIC DNA]</scope>
    <source>
        <strain evidence="3 4">DSM 22418</strain>
    </source>
</reference>
<protein>
    <submittedName>
        <fullName evidence="3">Mannose-6-phosphate isomerase, class I</fullName>
    </submittedName>
</protein>
<dbReference type="AlphaFoldDB" id="A0A1X7IGU2"/>
<proteinExistence type="predicted"/>
<keyword evidence="2" id="KW-0862">Zinc</keyword>
<dbReference type="Proteomes" id="UP000192980">
    <property type="component" value="Unassembled WGS sequence"/>
</dbReference>
<dbReference type="PANTHER" id="PTHR42742">
    <property type="entry name" value="TRANSCRIPTIONAL REPRESSOR MPRA"/>
    <property type="match status" value="1"/>
</dbReference>
<evidence type="ECO:0000313" key="3">
    <source>
        <dbReference type="EMBL" id="SMG14030.1"/>
    </source>
</evidence>
<sequence>MRISNYDKYPATALSGFMRCGWDDIVSSFSEELSVHPVLAIETYVGIHEAEIETALDTLRPSLFIRMRDLYKSEDDVRALTQRFVTDDPIFGYRTALTLVDFFDSDKLAAAKRLVAQSAGITVVVGAGASLIVPDTACLVFADLARWEHQERMRRERVTALGIDNHKEAFSSQHKRAYFNDWLVCDAHKEQLFAKVSYWLDTHIPHQPKLIDADTFMSGIQKTVSQPFRVVPYFAPAPWGGQWMKEVFDLDKEEVNYGWCFDCVPEENSLFFTVNGVRFELPSINVVLLESRALLGEVVESRFGKDFPIRFDFLDTMGGGYLSFQVHPTTDFIRKQFGMNYTQDESYYMMEAKPDATVYLGLRNDIDRDQMSADLRAAARGELVFDAAKYSNRLPAAKHDHFLIPAGTVHCSGPEGVVLEISATPNHFTFKMWDWERLGLNGKPRPINVERGLQVIDWSRDTDYTMAQLVNAVVPIAQGDGWVEEKTGLHANEFIETRRHRFTTTVKHDTLGGVQVINLVEGEEVIVESEEGRFSPFIVHYAETFIVPAQLGAYTIRPYGLSAGKMCTTLKAFVRV</sequence>
<dbReference type="OrthoDB" id="9808275at2"/>
<dbReference type="PANTHER" id="PTHR42742:SF3">
    <property type="entry name" value="FRUCTOKINASE"/>
    <property type="match status" value="1"/>
</dbReference>
<keyword evidence="3" id="KW-0413">Isomerase</keyword>
<dbReference type="GO" id="GO:0046872">
    <property type="term" value="F:metal ion binding"/>
    <property type="evidence" value="ECO:0007669"/>
    <property type="project" value="UniProtKB-KW"/>
</dbReference>
<keyword evidence="1" id="KW-0479">Metal-binding</keyword>
<dbReference type="InterPro" id="IPR051804">
    <property type="entry name" value="Carb_Metab_Reg_Kinase/Isom"/>
</dbReference>
<dbReference type="Gene3D" id="2.60.120.10">
    <property type="entry name" value="Jelly Rolls"/>
    <property type="match status" value="1"/>
</dbReference>
<keyword evidence="4" id="KW-1185">Reference proteome</keyword>
<dbReference type="SUPFAM" id="SSF51182">
    <property type="entry name" value="RmlC-like cupins"/>
    <property type="match status" value="1"/>
</dbReference>
<accession>A0A1X7IGU2</accession>